<dbReference type="InterPro" id="IPR041685">
    <property type="entry name" value="AAA_GajA/Old/RecF-like"/>
</dbReference>
<reference evidence="3 4" key="1">
    <citation type="submission" date="2020-07" db="EMBL/GenBank/DDBJ databases">
        <title>Spirosoma foliorum sp. nov., isolated from the leaves on the Nejang mountain Korea, Republic of.</title>
        <authorList>
            <person name="Ho H."/>
            <person name="Lee Y.-J."/>
            <person name="Nurcahyanto D.-A."/>
            <person name="Kim S.-G."/>
        </authorList>
    </citation>
    <scope>NUCLEOTIDE SEQUENCE [LARGE SCALE GENOMIC DNA]</scope>
    <source>
        <strain evidence="3 4">PL0136</strain>
    </source>
</reference>
<feature type="domain" description="Endonuclease GajA/Old nuclease/RecF-like AAA" evidence="1">
    <location>
        <begin position="5"/>
        <end position="50"/>
    </location>
</feature>
<feature type="domain" description="ATPase AAA-type core" evidence="2">
    <location>
        <begin position="185"/>
        <end position="304"/>
    </location>
</feature>
<dbReference type="GO" id="GO:0006302">
    <property type="term" value="P:double-strand break repair"/>
    <property type="evidence" value="ECO:0007669"/>
    <property type="project" value="TreeGrafter"/>
</dbReference>
<dbReference type="InterPro" id="IPR027417">
    <property type="entry name" value="P-loop_NTPase"/>
</dbReference>
<evidence type="ECO:0000259" key="2">
    <source>
        <dbReference type="Pfam" id="PF13304"/>
    </source>
</evidence>
<keyword evidence="4" id="KW-1185">Reference proteome</keyword>
<dbReference type="KEGG" id="sfol:H3H32_22175"/>
<dbReference type="SUPFAM" id="SSF52540">
    <property type="entry name" value="P-loop containing nucleoside triphosphate hydrolases"/>
    <property type="match status" value="1"/>
</dbReference>
<dbReference type="Gene3D" id="3.40.50.300">
    <property type="entry name" value="P-loop containing nucleotide triphosphate hydrolases"/>
    <property type="match status" value="1"/>
</dbReference>
<dbReference type="RefSeq" id="WP_182457802.1">
    <property type="nucleotide sequence ID" value="NZ_CP059732.1"/>
</dbReference>
<dbReference type="Pfam" id="PF13175">
    <property type="entry name" value="AAA_15"/>
    <property type="match status" value="1"/>
</dbReference>
<sequence>MDHFIDHIEISNFKSIRHLDVSGFKRINIFIGRPNVGKSNILEALSLFSLPYVWDGSKKLTDLVRLENQRELFYEGKPFEDILIRAGKIDKVQTWENCYINFDLDTGGLKVDISLTRIDTNSDKIAGYSSAPEILYRTTLGIDQKFKLHYISRYNEVNFVDYIKQYTFNPATKYKEHKTPFLHPPFGANLLYVLELMPELIDVYTQWFRQYGLRLVLDRASQTLKILKDKGDEIFLLPYSSVADTLQRIIFYKTAVASNRNSVLLFEEPEAHAYPPYIVEFTQEVIKSETNQFFIVTHSPLIVNDFLEGAIDDLAIFMVDFKDGQTVAKPLTRDELNEVHKYGVDLFFNNEAYLS</sequence>
<dbReference type="GO" id="GO:0016887">
    <property type="term" value="F:ATP hydrolysis activity"/>
    <property type="evidence" value="ECO:0007669"/>
    <property type="project" value="InterPro"/>
</dbReference>
<organism evidence="3 4">
    <name type="scientific">Spirosoma foliorum</name>
    <dbReference type="NCBI Taxonomy" id="2710596"/>
    <lineage>
        <taxon>Bacteria</taxon>
        <taxon>Pseudomonadati</taxon>
        <taxon>Bacteroidota</taxon>
        <taxon>Cytophagia</taxon>
        <taxon>Cytophagales</taxon>
        <taxon>Cytophagaceae</taxon>
        <taxon>Spirosoma</taxon>
    </lineage>
</organism>
<dbReference type="EMBL" id="CP059732">
    <property type="protein sequence ID" value="QMW00688.1"/>
    <property type="molecule type" value="Genomic_DNA"/>
</dbReference>
<gene>
    <name evidence="3" type="ORF">H3H32_22175</name>
</gene>
<dbReference type="GO" id="GO:0000731">
    <property type="term" value="P:DNA synthesis involved in DNA repair"/>
    <property type="evidence" value="ECO:0007669"/>
    <property type="project" value="TreeGrafter"/>
</dbReference>
<evidence type="ECO:0000313" key="4">
    <source>
        <dbReference type="Proteomes" id="UP000515369"/>
    </source>
</evidence>
<dbReference type="PANTHER" id="PTHR32182">
    <property type="entry name" value="DNA REPLICATION AND REPAIR PROTEIN RECF"/>
    <property type="match status" value="1"/>
</dbReference>
<evidence type="ECO:0000313" key="3">
    <source>
        <dbReference type="EMBL" id="QMW00688.1"/>
    </source>
</evidence>
<proteinExistence type="predicted"/>
<dbReference type="PANTHER" id="PTHR32182:SF0">
    <property type="entry name" value="DNA REPLICATION AND REPAIR PROTEIN RECF"/>
    <property type="match status" value="1"/>
</dbReference>
<name>A0A7G5GP96_9BACT</name>
<dbReference type="AlphaFoldDB" id="A0A7G5GP96"/>
<evidence type="ECO:0000259" key="1">
    <source>
        <dbReference type="Pfam" id="PF13175"/>
    </source>
</evidence>
<dbReference type="Pfam" id="PF13304">
    <property type="entry name" value="AAA_21"/>
    <property type="match status" value="1"/>
</dbReference>
<accession>A0A7G5GP96</accession>
<dbReference type="GO" id="GO:0005524">
    <property type="term" value="F:ATP binding"/>
    <property type="evidence" value="ECO:0007669"/>
    <property type="project" value="InterPro"/>
</dbReference>
<protein>
    <submittedName>
        <fullName evidence="3">AAA family ATPase</fullName>
    </submittedName>
</protein>
<dbReference type="InterPro" id="IPR003959">
    <property type="entry name" value="ATPase_AAA_core"/>
</dbReference>
<dbReference type="Proteomes" id="UP000515369">
    <property type="component" value="Chromosome"/>
</dbReference>